<dbReference type="AlphaFoldDB" id="S2LA63"/>
<dbReference type="Proteomes" id="UP000014463">
    <property type="component" value="Unassembled WGS sequence"/>
</dbReference>
<accession>S2LA63</accession>
<reference evidence="1 2" key="1">
    <citation type="journal article" date="2013" name="Genome Announc.">
        <title>Draft genome sequence of the moderately halophilic gammaproteobacterium Halomonas anticariensis FP35.</title>
        <authorList>
            <person name="Tahrioui A."/>
            <person name="Quesada E."/>
            <person name="Llamas I."/>
        </authorList>
    </citation>
    <scope>NUCLEOTIDE SEQUENCE [LARGE SCALE GENOMIC DNA]</scope>
    <source>
        <strain evidence="2">DSM 16096 / CECT 5854 / LMG 22089 / FP35</strain>
    </source>
</reference>
<evidence type="ECO:0000313" key="1">
    <source>
        <dbReference type="EMBL" id="EPC01606.1"/>
    </source>
</evidence>
<evidence type="ECO:0000313" key="2">
    <source>
        <dbReference type="Proteomes" id="UP000014463"/>
    </source>
</evidence>
<organism evidence="1 2">
    <name type="scientific">Litchfieldella anticariensis (strain DSM 16096 / CECT 5854 / CIP 108499 / LMG 22089 / FP35)</name>
    <name type="common">Halomonas anticariensis</name>
    <dbReference type="NCBI Taxonomy" id="1121939"/>
    <lineage>
        <taxon>Bacteria</taxon>
        <taxon>Pseudomonadati</taxon>
        <taxon>Pseudomonadota</taxon>
        <taxon>Gammaproteobacteria</taxon>
        <taxon>Oceanospirillales</taxon>
        <taxon>Halomonadaceae</taxon>
        <taxon>Litchfieldella</taxon>
    </lineage>
</organism>
<proteinExistence type="predicted"/>
<dbReference type="EMBL" id="ASTJ01000033">
    <property type="protein sequence ID" value="EPC01606.1"/>
    <property type="molecule type" value="Genomic_DNA"/>
</dbReference>
<protein>
    <submittedName>
        <fullName evidence="1">Uncharacterized protein</fullName>
    </submittedName>
</protein>
<dbReference type="RefSeq" id="WP_016417444.1">
    <property type="nucleotide sequence ID" value="NZ_AUAB01000054.1"/>
</dbReference>
<gene>
    <name evidence="1" type="ORF">L861_16440</name>
</gene>
<comment type="caution">
    <text evidence="1">The sequence shown here is derived from an EMBL/GenBank/DDBJ whole genome shotgun (WGS) entry which is preliminary data.</text>
</comment>
<keyword evidence="2" id="KW-1185">Reference proteome</keyword>
<sequence>MTPDISEPRIKLHSNAVATISRDEGALVLAAVVTPCPYNEDASWCTFDIFGDMARAGKKWRRLSGDCQESTQSGHAGKGRKHVHRYYTAWL</sequence>
<name>S2LA63_LITA3</name>
<dbReference type="STRING" id="1121939.L861_16440"/>